<evidence type="ECO:0000313" key="2">
    <source>
        <dbReference type="Proteomes" id="UP000593562"/>
    </source>
</evidence>
<dbReference type="Proteomes" id="UP000593562">
    <property type="component" value="Unassembled WGS sequence"/>
</dbReference>
<gene>
    <name evidence="1" type="ORF">HS088_TW20G00270</name>
</gene>
<proteinExistence type="predicted"/>
<dbReference type="EMBL" id="JAAARO010000020">
    <property type="protein sequence ID" value="KAF5729903.1"/>
    <property type="molecule type" value="Genomic_DNA"/>
</dbReference>
<protein>
    <submittedName>
        <fullName evidence="1">Uncharacterized protein</fullName>
    </submittedName>
</protein>
<keyword evidence="2" id="KW-1185">Reference proteome</keyword>
<dbReference type="InParanoid" id="A0A7J7C6X7"/>
<comment type="caution">
    <text evidence="1">The sequence shown here is derived from an EMBL/GenBank/DDBJ whole genome shotgun (WGS) entry which is preliminary data.</text>
</comment>
<evidence type="ECO:0000313" key="1">
    <source>
        <dbReference type="EMBL" id="KAF5729903.1"/>
    </source>
</evidence>
<organism evidence="1 2">
    <name type="scientific">Tripterygium wilfordii</name>
    <name type="common">Thunder God vine</name>
    <dbReference type="NCBI Taxonomy" id="458696"/>
    <lineage>
        <taxon>Eukaryota</taxon>
        <taxon>Viridiplantae</taxon>
        <taxon>Streptophyta</taxon>
        <taxon>Embryophyta</taxon>
        <taxon>Tracheophyta</taxon>
        <taxon>Spermatophyta</taxon>
        <taxon>Magnoliopsida</taxon>
        <taxon>eudicotyledons</taxon>
        <taxon>Gunneridae</taxon>
        <taxon>Pentapetalae</taxon>
        <taxon>rosids</taxon>
        <taxon>fabids</taxon>
        <taxon>Celastrales</taxon>
        <taxon>Celastraceae</taxon>
        <taxon>Tripterygium</taxon>
    </lineage>
</organism>
<dbReference type="AlphaFoldDB" id="A0A7J7C6X7"/>
<accession>A0A7J7C6X7</accession>
<name>A0A7J7C6X7_TRIWF</name>
<sequence length="102" mass="11718">MTKKALPKHAALVCFLSLRNKQMEKTKYNFLAMVGVLLCQKDFLLSKKPSEKGTACFNRGGSRPMILEFLASQELNLKTSWNLFTYITPYQVKIIERVNCQI</sequence>
<reference evidence="1 2" key="1">
    <citation type="journal article" date="2020" name="Nat. Commun.">
        <title>Genome of Tripterygium wilfordii and identification of cytochrome P450 involved in triptolide biosynthesis.</title>
        <authorList>
            <person name="Tu L."/>
            <person name="Su P."/>
            <person name="Zhang Z."/>
            <person name="Gao L."/>
            <person name="Wang J."/>
            <person name="Hu T."/>
            <person name="Zhou J."/>
            <person name="Zhang Y."/>
            <person name="Zhao Y."/>
            <person name="Liu Y."/>
            <person name="Song Y."/>
            <person name="Tong Y."/>
            <person name="Lu Y."/>
            <person name="Yang J."/>
            <person name="Xu C."/>
            <person name="Jia M."/>
            <person name="Peters R.J."/>
            <person name="Huang L."/>
            <person name="Gao W."/>
        </authorList>
    </citation>
    <scope>NUCLEOTIDE SEQUENCE [LARGE SCALE GENOMIC DNA]</scope>
    <source>
        <strain evidence="2">cv. XIE 37</strain>
        <tissue evidence="1">Leaf</tissue>
    </source>
</reference>